<reference evidence="5" key="1">
    <citation type="submission" date="2024-06" db="EMBL/GenBank/DDBJ databases">
        <title>Multi-omics analyses provide insights into the biosynthesis of the anticancer antibiotic pleurotin in Hohenbuehelia grisea.</title>
        <authorList>
            <person name="Weaver J.A."/>
            <person name="Alberti F."/>
        </authorList>
    </citation>
    <scope>NUCLEOTIDE SEQUENCE [LARGE SCALE GENOMIC DNA]</scope>
    <source>
        <strain evidence="5">T-177</strain>
    </source>
</reference>
<name>A0ABR3JJR9_9AGAR</name>
<evidence type="ECO:0000256" key="2">
    <source>
        <dbReference type="ARBA" id="ARBA00022801"/>
    </source>
</evidence>
<organism evidence="4 5">
    <name type="scientific">Hohenbuehelia grisea</name>
    <dbReference type="NCBI Taxonomy" id="104357"/>
    <lineage>
        <taxon>Eukaryota</taxon>
        <taxon>Fungi</taxon>
        <taxon>Dikarya</taxon>
        <taxon>Basidiomycota</taxon>
        <taxon>Agaricomycotina</taxon>
        <taxon>Agaricomycetes</taxon>
        <taxon>Agaricomycetidae</taxon>
        <taxon>Agaricales</taxon>
        <taxon>Pleurotineae</taxon>
        <taxon>Pleurotaceae</taxon>
        <taxon>Hohenbuehelia</taxon>
    </lineage>
</organism>
<evidence type="ECO:0000259" key="3">
    <source>
        <dbReference type="Pfam" id="PF00561"/>
    </source>
</evidence>
<comment type="similarity">
    <text evidence="1">Belongs to the peptidase S33 family.</text>
</comment>
<protein>
    <recommendedName>
        <fullName evidence="3">AB hydrolase-1 domain-containing protein</fullName>
    </recommendedName>
</protein>
<evidence type="ECO:0000313" key="4">
    <source>
        <dbReference type="EMBL" id="KAL0955947.1"/>
    </source>
</evidence>
<dbReference type="Gene3D" id="3.40.50.1820">
    <property type="entry name" value="alpha/beta hydrolase"/>
    <property type="match status" value="1"/>
</dbReference>
<dbReference type="InterPro" id="IPR002410">
    <property type="entry name" value="Peptidase_S33"/>
</dbReference>
<gene>
    <name evidence="4" type="ORF">HGRIS_002131</name>
</gene>
<dbReference type="InterPro" id="IPR029058">
    <property type="entry name" value="AB_hydrolase_fold"/>
</dbReference>
<dbReference type="InterPro" id="IPR000073">
    <property type="entry name" value="AB_hydrolase_1"/>
</dbReference>
<dbReference type="EMBL" id="JASNQZ010000006">
    <property type="protein sequence ID" value="KAL0955947.1"/>
    <property type="molecule type" value="Genomic_DNA"/>
</dbReference>
<dbReference type="PRINTS" id="PR00793">
    <property type="entry name" value="PROAMNOPTASE"/>
</dbReference>
<dbReference type="Pfam" id="PF00561">
    <property type="entry name" value="Abhydrolase_1"/>
    <property type="match status" value="1"/>
</dbReference>
<evidence type="ECO:0000256" key="1">
    <source>
        <dbReference type="ARBA" id="ARBA00010088"/>
    </source>
</evidence>
<sequence length="168" mass="18411">MAETTGFLDFSYQGESYKTWYKVVGDLKSTTATPLVLLHGGPGIPNPYLDPHTTLYASHRIPLVFYDQVGCGLSTHLPDKPASFWTIPLFVVELENVLASLGISGKFDLLGHSWGSILASEFITTRQPQGLRRLVLADPLASMALWEVGVNKLLKHFPEGLPGDAEET</sequence>
<accession>A0ABR3JJR9</accession>
<evidence type="ECO:0000313" key="5">
    <source>
        <dbReference type="Proteomes" id="UP001556367"/>
    </source>
</evidence>
<keyword evidence="2" id="KW-0378">Hydrolase</keyword>
<proteinExistence type="inferred from homology"/>
<keyword evidence="5" id="KW-1185">Reference proteome</keyword>
<feature type="domain" description="AB hydrolase-1" evidence="3">
    <location>
        <begin position="34"/>
        <end position="166"/>
    </location>
</feature>
<comment type="caution">
    <text evidence="4">The sequence shown here is derived from an EMBL/GenBank/DDBJ whole genome shotgun (WGS) entry which is preliminary data.</text>
</comment>
<dbReference type="SUPFAM" id="SSF53474">
    <property type="entry name" value="alpha/beta-Hydrolases"/>
    <property type="match status" value="1"/>
</dbReference>
<dbReference type="Proteomes" id="UP001556367">
    <property type="component" value="Unassembled WGS sequence"/>
</dbReference>